<protein>
    <recommendedName>
        <fullName evidence="4">Glutamine amidotransferase type-2 domain-containing protein</fullName>
    </recommendedName>
</protein>
<proteinExistence type="predicted"/>
<organism evidence="5 6">
    <name type="scientific">Megalurothrips usitatus</name>
    <name type="common">bean blossom thrips</name>
    <dbReference type="NCBI Taxonomy" id="439358"/>
    <lineage>
        <taxon>Eukaryota</taxon>
        <taxon>Metazoa</taxon>
        <taxon>Ecdysozoa</taxon>
        <taxon>Arthropoda</taxon>
        <taxon>Hexapoda</taxon>
        <taxon>Insecta</taxon>
        <taxon>Pterygota</taxon>
        <taxon>Neoptera</taxon>
        <taxon>Paraneoptera</taxon>
        <taxon>Thysanoptera</taxon>
        <taxon>Terebrantia</taxon>
        <taxon>Thripoidea</taxon>
        <taxon>Thripidae</taxon>
        <taxon>Megalurothrips</taxon>
    </lineage>
</organism>
<accession>A0AAV7XKS4</accession>
<comment type="caution">
    <text evidence="5">The sequence shown here is derived from an EMBL/GenBank/DDBJ whole genome shotgun (WGS) entry which is preliminary data.</text>
</comment>
<dbReference type="Pfam" id="PF00733">
    <property type="entry name" value="Asn_synthase"/>
    <property type="match status" value="1"/>
</dbReference>
<keyword evidence="1" id="KW-0028">Amino-acid biosynthesis</keyword>
<dbReference type="GO" id="GO:0006529">
    <property type="term" value="P:asparagine biosynthetic process"/>
    <property type="evidence" value="ECO:0007669"/>
    <property type="project" value="UniProtKB-KW"/>
</dbReference>
<dbReference type="InterPro" id="IPR014729">
    <property type="entry name" value="Rossmann-like_a/b/a_fold"/>
</dbReference>
<dbReference type="SUPFAM" id="SSF52402">
    <property type="entry name" value="Adenine nucleotide alpha hydrolases-like"/>
    <property type="match status" value="1"/>
</dbReference>
<dbReference type="Gene3D" id="3.60.20.10">
    <property type="entry name" value="Glutamine Phosphoribosylpyrophosphate, subunit 1, domain 1"/>
    <property type="match status" value="1"/>
</dbReference>
<dbReference type="Proteomes" id="UP001075354">
    <property type="component" value="Chromosome 8"/>
</dbReference>
<sequence>MCGIFCSLLSSSCHENKPPDETLEVCLANLQSRGPDYFQTVACNPSSGQTLLLSASVLQTQGKKLCPQPCVNDKTILCWNGDVFGGALVNEIHDAKLCDTEVVSQHLSSLMQGQSPIVVLNEIAGPYSFILYEKQTQTIWFGRDPVGRHSLLYEIDFPYKLTLTSVAHSSLPHIKELPAIGLFEVRVGQNQNDWSMALHPWEVLDEERLSELRESFGLTLEIRSPVCKQQYIFRPIVGSHSKPNEEDLCNIFSFPQSSCVEDKMKSISNSQMFHKNMISVLSLLEEAVKVRVETNVSLCQNCLSEMRSENDPCCHSKVAVLFSGGLDSAILARLVDKYVPQDEPIDLLNVAFEKIKSSQDRTRGKKKLEVKNGRHEIDISPFDEDSVYNVPDRQSGKKSLIELQNLCPHRQWNFIEINVPVAELREERTKCITHLIHPLKTILDDSLGCALWFAARGQGKICHTNENYRSPARIIITGMGADEQFGGYMRHRTTLKHHGWEALQTQLQMELKRIPLRNLGRDDRVISHHGRQPRMPFLDEEVIRFVKSLPPWERCCPTDRLPCGIGDKLLLRLVAWHIGLQGAAVLPKRAMQFGSRIANSKENAAETSDRL</sequence>
<gene>
    <name evidence="5" type="ORF">ONE63_010022</name>
</gene>
<dbReference type="PANTHER" id="PTHR45937">
    <property type="entry name" value="ASPARAGINE SYNTHETASE DOMAIN-CONTAINING PROTEIN 1"/>
    <property type="match status" value="1"/>
</dbReference>
<dbReference type="InterPro" id="IPR017932">
    <property type="entry name" value="GATase_2_dom"/>
</dbReference>
<dbReference type="InterPro" id="IPR029055">
    <property type="entry name" value="Ntn_hydrolases_N"/>
</dbReference>
<evidence type="ECO:0000256" key="1">
    <source>
        <dbReference type="ARBA" id="ARBA00022605"/>
    </source>
</evidence>
<keyword evidence="6" id="KW-1185">Reference proteome</keyword>
<evidence type="ECO:0000256" key="2">
    <source>
        <dbReference type="ARBA" id="ARBA00022888"/>
    </source>
</evidence>
<evidence type="ECO:0000313" key="6">
    <source>
        <dbReference type="Proteomes" id="UP001075354"/>
    </source>
</evidence>
<dbReference type="PROSITE" id="PS51278">
    <property type="entry name" value="GATASE_TYPE_2"/>
    <property type="match status" value="1"/>
</dbReference>
<dbReference type="EMBL" id="JAPTSV010000008">
    <property type="protein sequence ID" value="KAJ1525190.1"/>
    <property type="molecule type" value="Genomic_DNA"/>
</dbReference>
<evidence type="ECO:0000313" key="5">
    <source>
        <dbReference type="EMBL" id="KAJ1525190.1"/>
    </source>
</evidence>
<dbReference type="Pfam" id="PF13537">
    <property type="entry name" value="GATase_7"/>
    <property type="match status" value="1"/>
</dbReference>
<dbReference type="InterPro" id="IPR001962">
    <property type="entry name" value="Asn_synthase"/>
</dbReference>
<evidence type="ECO:0000256" key="3">
    <source>
        <dbReference type="ARBA" id="ARBA00022962"/>
    </source>
</evidence>
<evidence type="ECO:0000259" key="4">
    <source>
        <dbReference type="PROSITE" id="PS51278"/>
    </source>
</evidence>
<dbReference type="InterPro" id="IPR051857">
    <property type="entry name" value="Asn_synthetase_domain"/>
</dbReference>
<dbReference type="AlphaFoldDB" id="A0AAV7XKS4"/>
<name>A0AAV7XKS4_9NEOP</name>
<keyword evidence="3" id="KW-0315">Glutamine amidotransferase</keyword>
<dbReference type="PANTHER" id="PTHR45937:SF1">
    <property type="entry name" value="ASPARAGINE SYNTHETASE DOMAIN-CONTAINING PROTEIN 1"/>
    <property type="match status" value="1"/>
</dbReference>
<dbReference type="GO" id="GO:0004066">
    <property type="term" value="F:asparagine synthase (glutamine-hydrolyzing) activity"/>
    <property type="evidence" value="ECO:0007669"/>
    <property type="project" value="InterPro"/>
</dbReference>
<reference evidence="5" key="1">
    <citation type="submission" date="2022-12" db="EMBL/GenBank/DDBJ databases">
        <title>Chromosome-level genome assembly of the bean flower thrips Megalurothrips usitatus.</title>
        <authorList>
            <person name="Ma L."/>
            <person name="Liu Q."/>
            <person name="Li H."/>
            <person name="Cai W."/>
        </authorList>
    </citation>
    <scope>NUCLEOTIDE SEQUENCE</scope>
    <source>
        <strain evidence="5">Cailab_2022a</strain>
    </source>
</reference>
<dbReference type="CDD" id="cd01991">
    <property type="entry name" value="Asn_synthase_B_C"/>
    <property type="match status" value="1"/>
</dbReference>
<dbReference type="Gene3D" id="3.40.50.620">
    <property type="entry name" value="HUPs"/>
    <property type="match status" value="1"/>
</dbReference>
<feature type="domain" description="Glutamine amidotransferase type-2" evidence="4">
    <location>
        <begin position="2"/>
        <end position="215"/>
    </location>
</feature>
<dbReference type="SUPFAM" id="SSF56235">
    <property type="entry name" value="N-terminal nucleophile aminohydrolases (Ntn hydrolases)"/>
    <property type="match status" value="1"/>
</dbReference>
<keyword evidence="2" id="KW-0061">Asparagine biosynthesis</keyword>